<dbReference type="InterPro" id="IPR020616">
    <property type="entry name" value="Thiolase_N"/>
</dbReference>
<feature type="active site" description="Acyl-thioester intermediate" evidence="9">
    <location>
        <position position="111"/>
    </location>
</feature>
<evidence type="ECO:0000256" key="7">
    <source>
        <dbReference type="ARBA" id="ARBA00045244"/>
    </source>
</evidence>
<dbReference type="GO" id="GO:0046872">
    <property type="term" value="F:metal ion binding"/>
    <property type="evidence" value="ECO:0007669"/>
    <property type="project" value="UniProtKB-KW"/>
</dbReference>
<dbReference type="RefSeq" id="XP_002128705.1">
    <property type="nucleotide sequence ID" value="XM_002128669.3"/>
</dbReference>
<evidence type="ECO:0000256" key="3">
    <source>
        <dbReference type="ARBA" id="ARBA00022679"/>
    </source>
</evidence>
<dbReference type="CDD" id="cd00751">
    <property type="entry name" value="thiolase"/>
    <property type="match status" value="1"/>
</dbReference>
<dbReference type="NCBIfam" id="TIGR01930">
    <property type="entry name" value="AcCoA-C-Actrans"/>
    <property type="match status" value="1"/>
</dbReference>
<evidence type="ECO:0000259" key="12">
    <source>
        <dbReference type="Pfam" id="PF02803"/>
    </source>
</evidence>
<dbReference type="FunFam" id="3.40.47.10:FF:000007">
    <property type="entry name" value="acetyl-CoA acetyltransferase, mitochondrial"/>
    <property type="match status" value="1"/>
</dbReference>
<comment type="function">
    <text evidence="7">This is one of the enzymes that catalyzes the last step of the mitochondrial beta-oxidation pathway, an aerobic process breaking down fatty acids into acetyl-CoA. Using free coenzyme A/CoA, catalyzes the thiolytic cleavage of medium- to long-chain 3-oxoacyl-CoAs into acetyl-CoA and a fatty acyl-CoA shortened by two carbon atoms. The activity of the enzyme is reversible and it can also catalyze the condensation of two acetyl-CoA molecules into acetoacetyl-CoA. Thereby, it plays a major role in ketone body metabolism.</text>
</comment>
<evidence type="ECO:0000313" key="14">
    <source>
        <dbReference type="Proteomes" id="UP000008144"/>
    </source>
</evidence>
<dbReference type="GeneTree" id="ENSGT01030000234626"/>
<comment type="similarity">
    <text evidence="2 10">Belongs to the thiolase-like superfamily. Thiolase family.</text>
</comment>
<feature type="domain" description="Thiolase N-terminal" evidence="11">
    <location>
        <begin position="27"/>
        <end position="283"/>
    </location>
</feature>
<reference evidence="13" key="2">
    <citation type="submission" date="2025-08" db="UniProtKB">
        <authorList>
            <consortium name="Ensembl"/>
        </authorList>
    </citation>
    <scope>IDENTIFICATION</scope>
</reference>
<dbReference type="InterPro" id="IPR016039">
    <property type="entry name" value="Thiolase-like"/>
</dbReference>
<evidence type="ECO:0000256" key="4">
    <source>
        <dbReference type="ARBA" id="ARBA00022723"/>
    </source>
</evidence>
<dbReference type="AlphaFoldDB" id="F6S4Q0"/>
<accession>F6S4Q0</accession>
<reference evidence="14" key="1">
    <citation type="journal article" date="2002" name="Science">
        <title>The draft genome of Ciona intestinalis: insights into chordate and vertebrate origins.</title>
        <authorList>
            <person name="Dehal P."/>
            <person name="Satou Y."/>
            <person name="Campbell R.K."/>
            <person name="Chapman J."/>
            <person name="Degnan B."/>
            <person name="De Tomaso A."/>
            <person name="Davidson B."/>
            <person name="Di Gregorio A."/>
            <person name="Gelpke M."/>
            <person name="Goodstein D.M."/>
            <person name="Harafuji N."/>
            <person name="Hastings K.E."/>
            <person name="Ho I."/>
            <person name="Hotta K."/>
            <person name="Huang W."/>
            <person name="Kawashima T."/>
            <person name="Lemaire P."/>
            <person name="Martinez D."/>
            <person name="Meinertzhagen I.A."/>
            <person name="Necula S."/>
            <person name="Nonaka M."/>
            <person name="Putnam N."/>
            <person name="Rash S."/>
            <person name="Saiga H."/>
            <person name="Satake M."/>
            <person name="Terry A."/>
            <person name="Yamada L."/>
            <person name="Wang H.G."/>
            <person name="Awazu S."/>
            <person name="Azumi K."/>
            <person name="Boore J."/>
            <person name="Branno M."/>
            <person name="Chin-Bow S."/>
            <person name="DeSantis R."/>
            <person name="Doyle S."/>
            <person name="Francino P."/>
            <person name="Keys D.N."/>
            <person name="Haga S."/>
            <person name="Hayashi H."/>
            <person name="Hino K."/>
            <person name="Imai K.S."/>
            <person name="Inaba K."/>
            <person name="Kano S."/>
            <person name="Kobayashi K."/>
            <person name="Kobayashi M."/>
            <person name="Lee B.I."/>
            <person name="Makabe K.W."/>
            <person name="Manohar C."/>
            <person name="Matassi G."/>
            <person name="Medina M."/>
            <person name="Mochizuki Y."/>
            <person name="Mount S."/>
            <person name="Morishita T."/>
            <person name="Miura S."/>
            <person name="Nakayama A."/>
            <person name="Nishizaka S."/>
            <person name="Nomoto H."/>
            <person name="Ohta F."/>
            <person name="Oishi K."/>
            <person name="Rigoutsos I."/>
            <person name="Sano M."/>
            <person name="Sasaki A."/>
            <person name="Sasakura Y."/>
            <person name="Shoguchi E."/>
            <person name="Shin-i T."/>
            <person name="Spagnuolo A."/>
            <person name="Stainier D."/>
            <person name="Suzuki M.M."/>
            <person name="Tassy O."/>
            <person name="Takatori N."/>
            <person name="Tokuoka M."/>
            <person name="Yagi K."/>
            <person name="Yoshizaki F."/>
            <person name="Wada S."/>
            <person name="Zhang C."/>
            <person name="Hyatt P.D."/>
            <person name="Larimer F."/>
            <person name="Detter C."/>
            <person name="Doggett N."/>
            <person name="Glavina T."/>
            <person name="Hawkins T."/>
            <person name="Richardson P."/>
            <person name="Lucas S."/>
            <person name="Kohara Y."/>
            <person name="Levine M."/>
            <person name="Satoh N."/>
            <person name="Rokhsar D.S."/>
        </authorList>
    </citation>
    <scope>NUCLEOTIDE SEQUENCE [LARGE SCALE GENOMIC DNA]</scope>
</reference>
<feature type="active site" description="Proton acceptor" evidence="9">
    <location>
        <position position="371"/>
    </location>
</feature>
<name>F6S4Q0_CIOIN</name>
<organism evidence="13 14">
    <name type="scientific">Ciona intestinalis</name>
    <name type="common">Transparent sea squirt</name>
    <name type="synonym">Ascidia intestinalis</name>
    <dbReference type="NCBI Taxonomy" id="7719"/>
    <lineage>
        <taxon>Eukaryota</taxon>
        <taxon>Metazoa</taxon>
        <taxon>Chordata</taxon>
        <taxon>Tunicata</taxon>
        <taxon>Ascidiacea</taxon>
        <taxon>Phlebobranchia</taxon>
        <taxon>Cionidae</taxon>
        <taxon>Ciona</taxon>
    </lineage>
</organism>
<dbReference type="Gene3D" id="3.40.47.10">
    <property type="match status" value="1"/>
</dbReference>
<dbReference type="PROSITE" id="PS00737">
    <property type="entry name" value="THIOLASE_2"/>
    <property type="match status" value="1"/>
</dbReference>
<dbReference type="PANTHER" id="PTHR18919">
    <property type="entry name" value="ACETYL-COA C-ACYLTRANSFERASE"/>
    <property type="match status" value="1"/>
</dbReference>
<dbReference type="Pfam" id="PF02803">
    <property type="entry name" value="Thiolase_C"/>
    <property type="match status" value="1"/>
</dbReference>
<keyword evidence="5" id="KW-0630">Potassium</keyword>
<reference evidence="13" key="3">
    <citation type="submission" date="2025-09" db="UniProtKB">
        <authorList>
            <consortium name="Ensembl"/>
        </authorList>
    </citation>
    <scope>IDENTIFICATION</scope>
</reference>
<evidence type="ECO:0000259" key="11">
    <source>
        <dbReference type="Pfam" id="PF00108"/>
    </source>
</evidence>
<feature type="domain" description="Thiolase C-terminal" evidence="12">
    <location>
        <begin position="293"/>
        <end position="412"/>
    </location>
</feature>
<dbReference type="OrthoDB" id="5404651at2759"/>
<dbReference type="OMA" id="SMGTFGE"/>
<sequence length="413" mass="42961">MLRRTFNPAKKVKHAIIRLSSTMLNEVVIVSASRTPVGSFQSSLSPLSATQLGSVAIASAVKKAGISVKDVQEVYMGNVIQAALGQAPARQAALGAGLLESTPCTTVNKVCASGMKAIMLASQSLMCGHQEVMVAGGMESMSNAPFVMPRSPPAYGGVHLLDLIVKDGLTDAYGKIHMGICGENTASKFSISREQQDEYAILSYQKSAKANAEGRFKDEVTEVTIPGQRGKPDLVVTEDEEFKKVNFEKIPNLRPVFQSSNGTITAGNASTLNDGAAAVVLMTGKSAKKCGVKPLARILGFADAALAPIDFPIVPAYAIPKALAAAGVTKDQIALWEINEAFSVVALANIKLLEIDSTTVNVDGGAVSLGHPIGMSGARIVGHLAYRLEPGQLGCAGICNGGGGASAIVIQKL</sequence>
<dbReference type="InParanoid" id="F6S4Q0"/>
<evidence type="ECO:0000256" key="1">
    <source>
        <dbReference type="ARBA" id="ARBA00005005"/>
    </source>
</evidence>
<proteinExistence type="inferred from homology"/>
<dbReference type="InterPro" id="IPR002155">
    <property type="entry name" value="Thiolase"/>
</dbReference>
<dbReference type="HOGENOM" id="CLU_031026_0_0_1"/>
<dbReference type="FunCoup" id="F6S4Q0">
    <property type="interactions" value="276"/>
</dbReference>
<comment type="pathway">
    <text evidence="1">Lipid metabolism; fatty acid beta-oxidation.</text>
</comment>
<dbReference type="STRING" id="7719.ENSCINP00000004488"/>
<keyword evidence="14" id="KW-1185">Reference proteome</keyword>
<dbReference type="PIRSF" id="PIRSF000429">
    <property type="entry name" value="Ac-CoA_Ac_transf"/>
    <property type="match status" value="1"/>
</dbReference>
<dbReference type="GeneID" id="100177845"/>
<keyword evidence="4" id="KW-0479">Metal-binding</keyword>
<evidence type="ECO:0000256" key="2">
    <source>
        <dbReference type="ARBA" id="ARBA00010982"/>
    </source>
</evidence>
<evidence type="ECO:0000256" key="6">
    <source>
        <dbReference type="ARBA" id="ARBA00023315"/>
    </source>
</evidence>
<dbReference type="InterPro" id="IPR020617">
    <property type="entry name" value="Thiolase_C"/>
</dbReference>
<evidence type="ECO:0000256" key="8">
    <source>
        <dbReference type="ARBA" id="ARBA00048502"/>
    </source>
</evidence>
<dbReference type="PROSITE" id="PS00098">
    <property type="entry name" value="THIOLASE_1"/>
    <property type="match status" value="1"/>
</dbReference>
<keyword evidence="3 10" id="KW-0808">Transferase</keyword>
<dbReference type="Ensembl" id="ENSCINT00000004488.3">
    <property type="protein sequence ID" value="ENSCINP00000004488.3"/>
    <property type="gene ID" value="ENSCING00000002193.3"/>
</dbReference>
<comment type="catalytic activity">
    <reaction evidence="8">
        <text>propanoyl-CoA + acetyl-CoA = 2-methyl-3-oxobutanoyl-CoA + CoA</text>
        <dbReference type="Rhea" id="RHEA:30719"/>
        <dbReference type="ChEBI" id="CHEBI:57287"/>
        <dbReference type="ChEBI" id="CHEBI:57288"/>
        <dbReference type="ChEBI" id="CHEBI:57335"/>
        <dbReference type="ChEBI" id="CHEBI:57392"/>
    </reaction>
    <physiologicalReaction direction="left-to-right" evidence="8">
        <dbReference type="Rhea" id="RHEA:30720"/>
    </physiologicalReaction>
    <physiologicalReaction direction="right-to-left" evidence="8">
        <dbReference type="Rhea" id="RHEA:30721"/>
    </physiologicalReaction>
</comment>
<evidence type="ECO:0000256" key="5">
    <source>
        <dbReference type="ARBA" id="ARBA00022958"/>
    </source>
</evidence>
<dbReference type="Pfam" id="PF00108">
    <property type="entry name" value="Thiolase_N"/>
    <property type="match status" value="1"/>
</dbReference>
<evidence type="ECO:0000256" key="9">
    <source>
        <dbReference type="PIRSR" id="PIRSR000429-1"/>
    </source>
</evidence>
<dbReference type="KEGG" id="cin:100177845"/>
<gene>
    <name evidence="13" type="primary">LOC100177845</name>
</gene>
<dbReference type="InterPro" id="IPR020613">
    <property type="entry name" value="Thiolase_CS"/>
</dbReference>
<keyword evidence="6 10" id="KW-0012">Acyltransferase</keyword>
<feature type="active site" description="Proton acceptor" evidence="9">
    <location>
        <position position="399"/>
    </location>
</feature>
<evidence type="ECO:0000256" key="10">
    <source>
        <dbReference type="RuleBase" id="RU003557"/>
    </source>
</evidence>
<protein>
    <submittedName>
        <fullName evidence="13">Acetyl-CoA acetyltransferase, mitochondrial-like</fullName>
    </submittedName>
</protein>
<dbReference type="SUPFAM" id="SSF53901">
    <property type="entry name" value="Thiolase-like"/>
    <property type="match status" value="2"/>
</dbReference>
<evidence type="ECO:0000313" key="13">
    <source>
        <dbReference type="Ensembl" id="ENSCINP00000004488.3"/>
    </source>
</evidence>
<dbReference type="PANTHER" id="PTHR18919:SF156">
    <property type="entry name" value="ACETYL-COA ACETYLTRANSFERASE, MITOCHONDRIAL"/>
    <property type="match status" value="1"/>
</dbReference>
<accession>A0A1W2WHI0</accession>
<dbReference type="GO" id="GO:0005739">
    <property type="term" value="C:mitochondrion"/>
    <property type="evidence" value="ECO:0000318"/>
    <property type="project" value="GO_Central"/>
</dbReference>
<dbReference type="InterPro" id="IPR020615">
    <property type="entry name" value="Thiolase_acyl_enz_int_AS"/>
</dbReference>
<dbReference type="GO" id="GO:0003985">
    <property type="term" value="F:acetyl-CoA C-acetyltransferase activity"/>
    <property type="evidence" value="ECO:0000318"/>
    <property type="project" value="GO_Central"/>
</dbReference>
<dbReference type="Proteomes" id="UP000008144">
    <property type="component" value="Unassembled WGS sequence"/>
</dbReference>